<evidence type="ECO:0000313" key="3">
    <source>
        <dbReference type="Proteomes" id="UP000300879"/>
    </source>
</evidence>
<keyword evidence="1" id="KW-0812">Transmembrane</keyword>
<proteinExistence type="predicted"/>
<sequence>MKGTASLKEEIFMGLGGTILAAVVIAVILIVPMFYTIKKGYSRKWDEE</sequence>
<keyword evidence="3" id="KW-1185">Reference proteome</keyword>
<name>A0A4P8XI93_9BACL</name>
<accession>A0A4P8XI93</accession>
<reference evidence="2 3" key="1">
    <citation type="submission" date="2019-05" db="EMBL/GenBank/DDBJ databases">
        <authorList>
            <person name="Chen C."/>
        </authorList>
    </citation>
    <scope>NUCLEOTIDE SEQUENCE [LARGE SCALE GENOMIC DNA]</scope>
    <source>
        <strain evidence="2 3">HB172198</strain>
    </source>
</reference>
<dbReference type="Proteomes" id="UP000300879">
    <property type="component" value="Chromosome"/>
</dbReference>
<keyword evidence="1" id="KW-1133">Transmembrane helix</keyword>
<evidence type="ECO:0000313" key="2">
    <source>
        <dbReference type="EMBL" id="QCT02312.1"/>
    </source>
</evidence>
<protein>
    <submittedName>
        <fullName evidence="2">Uncharacterized protein</fullName>
    </submittedName>
</protein>
<dbReference type="EMBL" id="CP040396">
    <property type="protein sequence ID" value="QCT02312.1"/>
    <property type="molecule type" value="Genomic_DNA"/>
</dbReference>
<feature type="transmembrane region" description="Helical" evidence="1">
    <location>
        <begin position="12"/>
        <end position="35"/>
    </location>
</feature>
<organism evidence="2 3">
    <name type="scientific">Paenibacillus algicola</name>
    <dbReference type="NCBI Taxonomy" id="2565926"/>
    <lineage>
        <taxon>Bacteria</taxon>
        <taxon>Bacillati</taxon>
        <taxon>Bacillota</taxon>
        <taxon>Bacilli</taxon>
        <taxon>Bacillales</taxon>
        <taxon>Paenibacillaceae</taxon>
        <taxon>Paenibacillus</taxon>
    </lineage>
</organism>
<dbReference type="AlphaFoldDB" id="A0A4P8XI93"/>
<dbReference type="KEGG" id="palo:E6C60_1596"/>
<gene>
    <name evidence="2" type="ORF">E6C60_1596</name>
</gene>
<keyword evidence="1" id="KW-0472">Membrane</keyword>
<evidence type="ECO:0000256" key="1">
    <source>
        <dbReference type="SAM" id="Phobius"/>
    </source>
</evidence>